<evidence type="ECO:0000256" key="1">
    <source>
        <dbReference type="SAM" id="MobiDB-lite"/>
    </source>
</evidence>
<evidence type="ECO:0000313" key="3">
    <source>
        <dbReference type="Proteomes" id="UP000001261"/>
    </source>
</evidence>
<name>J3K0R6_COCIM</name>
<accession>J3K0R6</accession>
<dbReference type="KEGG" id="cim:CIMG_10068"/>
<reference evidence="3" key="2">
    <citation type="journal article" date="2010" name="Genome Res.">
        <title>Population genomic sequencing of Coccidioides fungi reveals recent hybridization and transposon control.</title>
        <authorList>
            <person name="Neafsey D.E."/>
            <person name="Barker B.M."/>
            <person name="Sharpton T.J."/>
            <person name="Stajich J.E."/>
            <person name="Park D.J."/>
            <person name="Whiston E."/>
            <person name="Hung C.-Y."/>
            <person name="McMahan C."/>
            <person name="White J."/>
            <person name="Sykes S."/>
            <person name="Heiman D."/>
            <person name="Young S."/>
            <person name="Zeng Q."/>
            <person name="Abouelleil A."/>
            <person name="Aftuck L."/>
            <person name="Bessette D."/>
            <person name="Brown A."/>
            <person name="FitzGerald M."/>
            <person name="Lui A."/>
            <person name="Macdonald J.P."/>
            <person name="Priest M."/>
            <person name="Orbach M.J."/>
            <person name="Galgiani J.N."/>
            <person name="Kirkland T.N."/>
            <person name="Cole G.T."/>
            <person name="Birren B.W."/>
            <person name="Henn M.R."/>
            <person name="Taylor J.W."/>
            <person name="Rounsley S.D."/>
        </authorList>
    </citation>
    <scope>GENOME REANNOTATION</scope>
    <source>
        <strain evidence="3">RS</strain>
    </source>
</reference>
<protein>
    <submittedName>
        <fullName evidence="2">Uncharacterized protein</fullName>
    </submittedName>
</protein>
<dbReference type="InParanoid" id="J3K0R6"/>
<proteinExistence type="predicted"/>
<reference evidence="3" key="1">
    <citation type="journal article" date="2009" name="Genome Res.">
        <title>Comparative genomic analyses of the human fungal pathogens Coccidioides and their relatives.</title>
        <authorList>
            <person name="Sharpton T.J."/>
            <person name="Stajich J.E."/>
            <person name="Rounsley S.D."/>
            <person name="Gardner M.J."/>
            <person name="Wortman J.R."/>
            <person name="Jordar V.S."/>
            <person name="Maiti R."/>
            <person name="Kodira C.D."/>
            <person name="Neafsey D.E."/>
            <person name="Zeng Q."/>
            <person name="Hung C.-Y."/>
            <person name="McMahan C."/>
            <person name="Muszewska A."/>
            <person name="Grynberg M."/>
            <person name="Mandel M.A."/>
            <person name="Kellner E.M."/>
            <person name="Barker B.M."/>
            <person name="Galgiani J.N."/>
            <person name="Orbach M.J."/>
            <person name="Kirkland T.N."/>
            <person name="Cole G.T."/>
            <person name="Henn M.R."/>
            <person name="Birren B.W."/>
            <person name="Taylor J.W."/>
        </authorList>
    </citation>
    <scope>NUCLEOTIDE SEQUENCE [LARGE SCALE GENOMIC DNA]</scope>
    <source>
        <strain evidence="3">RS</strain>
    </source>
</reference>
<gene>
    <name evidence="2" type="ORF">CIMG_10068</name>
</gene>
<dbReference type="Proteomes" id="UP000001261">
    <property type="component" value="Unassembled WGS sequence"/>
</dbReference>
<dbReference type="VEuPathDB" id="FungiDB:CIMG_10068"/>
<organism evidence="2 3">
    <name type="scientific">Coccidioides immitis (strain RS)</name>
    <name type="common">Valley fever fungus</name>
    <dbReference type="NCBI Taxonomy" id="246410"/>
    <lineage>
        <taxon>Eukaryota</taxon>
        <taxon>Fungi</taxon>
        <taxon>Dikarya</taxon>
        <taxon>Ascomycota</taxon>
        <taxon>Pezizomycotina</taxon>
        <taxon>Eurotiomycetes</taxon>
        <taxon>Eurotiomycetidae</taxon>
        <taxon>Onygenales</taxon>
        <taxon>Onygenaceae</taxon>
        <taxon>Coccidioides</taxon>
    </lineage>
</organism>
<dbReference type="RefSeq" id="XP_001239046.2">
    <property type="nucleotide sequence ID" value="XM_001239045.2"/>
</dbReference>
<dbReference type="AlphaFoldDB" id="J3K0R6"/>
<keyword evidence="3" id="KW-1185">Reference proteome</keyword>
<dbReference type="EMBL" id="GG704915">
    <property type="protein sequence ID" value="EAS27463.3"/>
    <property type="molecule type" value="Genomic_DNA"/>
</dbReference>
<sequence>MPNTFLEMKRQSPEAPFAAISIIKPAGMDTSIRQIHPLTVRLWAQIRATMSPTWPVRRFSALFCSVCGSYESFSRADWPTPIVPDPEFDLWSPLFPCFPSTDAIVADEIVTRYFSQRPLPSPSRGLLQSNKRSRRASTAGHRSPHPSDAVRLLRDLCLEEVVPARSGACCFSEDEELSLRSAFVILKLKGPEELLRATPSLLVTNGRSDLEKILHAPPLFFPLHRQLKNSYPPRRRSLY</sequence>
<dbReference type="GeneID" id="4557898"/>
<feature type="region of interest" description="Disordered" evidence="1">
    <location>
        <begin position="120"/>
        <end position="147"/>
    </location>
</feature>
<evidence type="ECO:0000313" key="2">
    <source>
        <dbReference type="EMBL" id="EAS27463.3"/>
    </source>
</evidence>